<organism evidence="1 2">
    <name type="scientific">Ajellomyces capsulatus</name>
    <name type="common">Darling's disease fungus</name>
    <name type="synonym">Histoplasma capsulatum</name>
    <dbReference type="NCBI Taxonomy" id="5037"/>
    <lineage>
        <taxon>Eukaryota</taxon>
        <taxon>Fungi</taxon>
        <taxon>Dikarya</taxon>
        <taxon>Ascomycota</taxon>
        <taxon>Pezizomycotina</taxon>
        <taxon>Eurotiomycetes</taxon>
        <taxon>Eurotiomycetidae</taxon>
        <taxon>Onygenales</taxon>
        <taxon>Ajellomycetaceae</taxon>
        <taxon>Histoplasma</taxon>
    </lineage>
</organism>
<dbReference type="EMBL" id="CP069109">
    <property type="protein sequence ID" value="QSS59714.1"/>
    <property type="molecule type" value="Genomic_DNA"/>
</dbReference>
<name>A0A8A1M4Y5_AJECA</name>
<proteinExistence type="predicted"/>
<accession>A0A8A1M4Y5</accession>
<gene>
    <name evidence="1" type="ORF">I7I51_09150</name>
</gene>
<protein>
    <submittedName>
        <fullName evidence="1">Uncharacterized protein</fullName>
    </submittedName>
</protein>
<dbReference type="AlphaFoldDB" id="A0A8A1M4Y5"/>
<evidence type="ECO:0000313" key="1">
    <source>
        <dbReference type="EMBL" id="QSS59714.1"/>
    </source>
</evidence>
<reference evidence="1" key="1">
    <citation type="submission" date="2021-01" db="EMBL/GenBank/DDBJ databases">
        <title>Chromosome-level genome assembly of a human fungal pathogen reveals clustering of transcriptionally co-regulated genes.</title>
        <authorList>
            <person name="Voorhies M."/>
            <person name="Cohen S."/>
            <person name="Shea T.P."/>
            <person name="Petrus S."/>
            <person name="Munoz J.F."/>
            <person name="Poplawski S."/>
            <person name="Goldman W.E."/>
            <person name="Michael T."/>
            <person name="Cuomo C.A."/>
            <person name="Sil A."/>
            <person name="Beyhan S."/>
        </authorList>
    </citation>
    <scope>NUCLEOTIDE SEQUENCE</scope>
    <source>
        <strain evidence="1">WU24</strain>
    </source>
</reference>
<dbReference type="VEuPathDB" id="FungiDB:I7I51_09150"/>
<evidence type="ECO:0000313" key="2">
    <source>
        <dbReference type="Proteomes" id="UP000663671"/>
    </source>
</evidence>
<sequence>MAHRKDNPLGVNWQIYFRPGPLPPPLLPSMLGVSPFLLIQHLALFRCPLDYHSGAYRTGSNAEDHLGTRTIERQGARHSLFSGCEESDALDSFTGAFIKPMHTDWSVALDAALSLTDYDDDALRLHSSQSLSTYTVIQAIPRWGQLNPQGYTAVP</sequence>
<dbReference type="Proteomes" id="UP000663671">
    <property type="component" value="Chromosome 2"/>
</dbReference>